<comment type="similarity">
    <text evidence="2 6">Belongs to the 2-oxoacid dehydrogenase family.</text>
</comment>
<organism evidence="9">
    <name type="scientific">Vecturithrix granuli</name>
    <dbReference type="NCBI Taxonomy" id="1499967"/>
    <lineage>
        <taxon>Bacteria</taxon>
        <taxon>Candidatus Moduliflexota</taxon>
        <taxon>Candidatus Vecturitrichia</taxon>
        <taxon>Candidatus Vecturitrichales</taxon>
        <taxon>Candidatus Vecturitrichaceae</taxon>
        <taxon>Candidatus Vecturithrix</taxon>
    </lineage>
</organism>
<evidence type="ECO:0000259" key="7">
    <source>
        <dbReference type="PROSITE" id="PS50968"/>
    </source>
</evidence>
<accession>A0A081C3P4</accession>
<dbReference type="Pfam" id="PF00364">
    <property type="entry name" value="Biotin_lipoyl"/>
    <property type="match status" value="1"/>
</dbReference>
<dbReference type="Gene3D" id="3.30.559.10">
    <property type="entry name" value="Chloramphenicol acetyltransferase-like domain"/>
    <property type="match status" value="1"/>
</dbReference>
<dbReference type="SUPFAM" id="SSF51230">
    <property type="entry name" value="Single hybrid motif"/>
    <property type="match status" value="1"/>
</dbReference>
<dbReference type="AlphaFoldDB" id="A0A081C3P4"/>
<dbReference type="InterPro" id="IPR050743">
    <property type="entry name" value="2-oxoacid_DH_E2_comp"/>
</dbReference>
<dbReference type="InterPro" id="IPR001078">
    <property type="entry name" value="2-oxoacid_DH_actylTfrase"/>
</dbReference>
<dbReference type="InterPro" id="IPR003016">
    <property type="entry name" value="2-oxoA_DH_lipoyl-BS"/>
</dbReference>
<sequence>MAIEVKMPKMGLTMTAGTIAGWLKKEGDLVKKGETLLEITTEKITNTVEAPADGILLKIIAAEGEELPIGGLLGLIGEAGEQVAASLPAQVSSAPAAAIDEPVASESREVSAKRIKATPAAMKLAKELKVDYTRLAGTGPGGRITKEDVEKAASQPPVIQTVPVAVKEEAEKIEKSEDMLYDLLPYSGMRKTIGENMSRSWMSIPRVTQQTSVDVFRLLELRKMVNEDADEKSKVSITDLLVKIVAKAIEMRPFMNAALDGNMIKIFKEIHLGIAVALEQGLIVPVVKHANKKSLTQISSEVKDLARKARENRLSLDEMSNGTFTLTNLGAYRSVDFFTPIINSPQAAILGIGRIVERPAVVNGQIVPRPMMGLSLVHDHRVIDGAPAAEFLAVLMNLLENPVKALV</sequence>
<dbReference type="CDD" id="cd06849">
    <property type="entry name" value="lipoyl_domain"/>
    <property type="match status" value="1"/>
</dbReference>
<feature type="domain" description="Lipoyl-binding" evidence="7">
    <location>
        <begin position="2"/>
        <end position="77"/>
    </location>
</feature>
<dbReference type="SUPFAM" id="SSF52777">
    <property type="entry name" value="CoA-dependent acyltransferases"/>
    <property type="match status" value="1"/>
</dbReference>
<evidence type="ECO:0000256" key="1">
    <source>
        <dbReference type="ARBA" id="ARBA00001938"/>
    </source>
</evidence>
<dbReference type="Pfam" id="PF02817">
    <property type="entry name" value="E3_binding"/>
    <property type="match status" value="1"/>
</dbReference>
<protein>
    <recommendedName>
        <fullName evidence="6">Dihydrolipoamide acetyltransferase component of pyruvate dehydrogenase complex</fullName>
        <ecNumber evidence="6">2.3.1.-</ecNumber>
    </recommendedName>
</protein>
<evidence type="ECO:0000313" key="9">
    <source>
        <dbReference type="EMBL" id="GAK59199.1"/>
    </source>
</evidence>
<evidence type="ECO:0000256" key="3">
    <source>
        <dbReference type="ARBA" id="ARBA00022679"/>
    </source>
</evidence>
<dbReference type="InterPro" id="IPR011053">
    <property type="entry name" value="Single_hybrid_motif"/>
</dbReference>
<dbReference type="Gene3D" id="4.10.320.10">
    <property type="entry name" value="E3-binding domain"/>
    <property type="match status" value="1"/>
</dbReference>
<comment type="cofactor">
    <cofactor evidence="1 6">
        <name>(R)-lipoate</name>
        <dbReference type="ChEBI" id="CHEBI:83088"/>
    </cofactor>
</comment>
<dbReference type="GO" id="GO:0031405">
    <property type="term" value="F:lipoic acid binding"/>
    <property type="evidence" value="ECO:0007669"/>
    <property type="project" value="TreeGrafter"/>
</dbReference>
<dbReference type="PANTHER" id="PTHR43178:SF5">
    <property type="entry name" value="LIPOAMIDE ACYLTRANSFERASE COMPONENT OF BRANCHED-CHAIN ALPHA-KETO ACID DEHYDROGENASE COMPLEX, MITOCHONDRIAL"/>
    <property type="match status" value="1"/>
</dbReference>
<dbReference type="InterPro" id="IPR000089">
    <property type="entry name" value="Biotin_lipoyl"/>
</dbReference>
<dbReference type="GO" id="GO:0016407">
    <property type="term" value="F:acetyltransferase activity"/>
    <property type="evidence" value="ECO:0007669"/>
    <property type="project" value="TreeGrafter"/>
</dbReference>
<evidence type="ECO:0000256" key="2">
    <source>
        <dbReference type="ARBA" id="ARBA00007317"/>
    </source>
</evidence>
<dbReference type="SUPFAM" id="SSF47005">
    <property type="entry name" value="Peripheral subunit-binding domain of 2-oxo acid dehydrogenase complex"/>
    <property type="match status" value="1"/>
</dbReference>
<dbReference type="Pfam" id="PF00198">
    <property type="entry name" value="2-oxoacid_dh"/>
    <property type="match status" value="1"/>
</dbReference>
<dbReference type="Proteomes" id="UP000030661">
    <property type="component" value="Unassembled WGS sequence"/>
</dbReference>
<dbReference type="InterPro" id="IPR004167">
    <property type="entry name" value="PSBD"/>
</dbReference>
<reference evidence="9" key="1">
    <citation type="journal article" date="2015" name="PeerJ">
        <title>First genomic representation of candidate bacterial phylum KSB3 points to enhanced environmental sensing as a trigger of wastewater bulking.</title>
        <authorList>
            <person name="Sekiguchi Y."/>
            <person name="Ohashi A."/>
            <person name="Parks D.H."/>
            <person name="Yamauchi T."/>
            <person name="Tyson G.W."/>
            <person name="Hugenholtz P."/>
        </authorList>
    </citation>
    <scope>NUCLEOTIDE SEQUENCE [LARGE SCALE GENOMIC DNA]</scope>
</reference>
<proteinExistence type="inferred from homology"/>
<dbReference type="InterPro" id="IPR036625">
    <property type="entry name" value="E3-bd_dom_sf"/>
</dbReference>
<dbReference type="GO" id="GO:0005737">
    <property type="term" value="C:cytoplasm"/>
    <property type="evidence" value="ECO:0007669"/>
    <property type="project" value="TreeGrafter"/>
</dbReference>
<gene>
    <name evidence="9" type="ORF">U27_06176</name>
</gene>
<feature type="domain" description="Peripheral subunit-binding (PSBD)" evidence="8">
    <location>
        <begin position="116"/>
        <end position="153"/>
    </location>
</feature>
<keyword evidence="5 6" id="KW-0012">Acyltransferase</keyword>
<dbReference type="STRING" id="1499967.U27_06176"/>
<dbReference type="PROSITE" id="PS51826">
    <property type="entry name" value="PSBD"/>
    <property type="match status" value="1"/>
</dbReference>
<evidence type="ECO:0000259" key="8">
    <source>
        <dbReference type="PROSITE" id="PS51826"/>
    </source>
</evidence>
<name>A0A081C3P4_VECG1</name>
<keyword evidence="4 6" id="KW-0450">Lipoyl</keyword>
<dbReference type="Gene3D" id="2.40.50.100">
    <property type="match status" value="1"/>
</dbReference>
<keyword evidence="3 6" id="KW-0808">Transferase</keyword>
<keyword evidence="10" id="KW-1185">Reference proteome</keyword>
<evidence type="ECO:0000256" key="6">
    <source>
        <dbReference type="RuleBase" id="RU003423"/>
    </source>
</evidence>
<evidence type="ECO:0000313" key="10">
    <source>
        <dbReference type="Proteomes" id="UP000030661"/>
    </source>
</evidence>
<dbReference type="EC" id="2.3.1.-" evidence="6"/>
<dbReference type="InterPro" id="IPR023213">
    <property type="entry name" value="CAT-like_dom_sf"/>
</dbReference>
<evidence type="ECO:0000256" key="5">
    <source>
        <dbReference type="ARBA" id="ARBA00023315"/>
    </source>
</evidence>
<dbReference type="EMBL" id="DF820469">
    <property type="protein sequence ID" value="GAK59199.1"/>
    <property type="molecule type" value="Genomic_DNA"/>
</dbReference>
<dbReference type="HOGENOM" id="CLU_016733_10_2_0"/>
<evidence type="ECO:0000256" key="4">
    <source>
        <dbReference type="ARBA" id="ARBA00022823"/>
    </source>
</evidence>
<dbReference type="eggNOG" id="COG0508">
    <property type="taxonomic scope" value="Bacteria"/>
</dbReference>
<dbReference type="FunFam" id="3.30.559.10:FF:000007">
    <property type="entry name" value="Dihydrolipoamide acetyltransferase component of pyruvate dehydrogenase complex"/>
    <property type="match status" value="1"/>
</dbReference>
<dbReference type="PANTHER" id="PTHR43178">
    <property type="entry name" value="DIHYDROLIPOAMIDE ACETYLTRANSFERASE COMPONENT OF PYRUVATE DEHYDROGENASE COMPLEX"/>
    <property type="match status" value="1"/>
</dbReference>
<dbReference type="PROSITE" id="PS00189">
    <property type="entry name" value="LIPOYL"/>
    <property type="match status" value="1"/>
</dbReference>
<dbReference type="PROSITE" id="PS50968">
    <property type="entry name" value="BIOTINYL_LIPOYL"/>
    <property type="match status" value="1"/>
</dbReference>